<evidence type="ECO:0000313" key="3">
    <source>
        <dbReference type="Proteomes" id="UP000242861"/>
    </source>
</evidence>
<evidence type="ECO:0008006" key="4">
    <source>
        <dbReference type="Google" id="ProtNLM"/>
    </source>
</evidence>
<dbReference type="InterPro" id="IPR036278">
    <property type="entry name" value="Sialidase_sf"/>
</dbReference>
<dbReference type="EMBL" id="PIYS01000032">
    <property type="protein sequence ID" value="PKF69959.1"/>
    <property type="molecule type" value="Genomic_DNA"/>
</dbReference>
<dbReference type="RefSeq" id="WP_101194342.1">
    <property type="nucleotide sequence ID" value="NZ_PIYS01000032.1"/>
</dbReference>
<accession>A0A2I0CLC5</accession>
<keyword evidence="1" id="KW-0732">Signal</keyword>
<evidence type="ECO:0000256" key="1">
    <source>
        <dbReference type="SAM" id="SignalP"/>
    </source>
</evidence>
<protein>
    <recommendedName>
        <fullName evidence="4">Exo-alpha-sialidase</fullName>
    </recommendedName>
</protein>
<dbReference type="CDD" id="cd15482">
    <property type="entry name" value="Sialidase_non-viral"/>
    <property type="match status" value="1"/>
</dbReference>
<proteinExistence type="predicted"/>
<name>A0A2I0CLC5_9PSED</name>
<dbReference type="SUPFAM" id="SSF50939">
    <property type="entry name" value="Sialidases"/>
    <property type="match status" value="1"/>
</dbReference>
<dbReference type="Gene3D" id="2.120.10.10">
    <property type="match status" value="1"/>
</dbReference>
<evidence type="ECO:0000313" key="2">
    <source>
        <dbReference type="EMBL" id="PKF69959.1"/>
    </source>
</evidence>
<reference evidence="3" key="1">
    <citation type="submission" date="2017-12" db="EMBL/GenBank/DDBJ databases">
        <authorList>
            <person name="Yu X.-Y."/>
        </authorList>
    </citation>
    <scope>NUCLEOTIDE SEQUENCE [LARGE SCALE GENOMIC DNA]</scope>
    <source>
        <strain evidence="3">ZYSR67-Z</strain>
    </source>
</reference>
<dbReference type="AlphaFoldDB" id="A0A2I0CLC5"/>
<gene>
    <name evidence="2" type="ORF">CW360_15745</name>
</gene>
<dbReference type="Proteomes" id="UP000242861">
    <property type="component" value="Unassembled WGS sequence"/>
</dbReference>
<organism evidence="2 3">
    <name type="scientific">Pseudomonas fluvialis</name>
    <dbReference type="NCBI Taxonomy" id="1793966"/>
    <lineage>
        <taxon>Bacteria</taxon>
        <taxon>Pseudomonadati</taxon>
        <taxon>Pseudomonadota</taxon>
        <taxon>Gammaproteobacteria</taxon>
        <taxon>Pseudomonadales</taxon>
        <taxon>Pseudomonadaceae</taxon>
        <taxon>Pseudomonas</taxon>
    </lineage>
</organism>
<comment type="caution">
    <text evidence="2">The sequence shown here is derived from an EMBL/GenBank/DDBJ whole genome shotgun (WGS) entry which is preliminary data.</text>
</comment>
<feature type="signal peptide" evidence="1">
    <location>
        <begin position="1"/>
        <end position="21"/>
    </location>
</feature>
<feature type="chain" id="PRO_5014141548" description="Exo-alpha-sialidase" evidence="1">
    <location>
        <begin position="22"/>
        <end position="380"/>
    </location>
</feature>
<sequence length="380" mass="41910">MLKTFCRWLAPGLLSAIPLLAAAMGNPQPGLGVGLAAGSDGALYAARVRDGHVQILRSNDLGQHWQAHSQVNSQAEAIADDAENAPQLSVSAQGALYVSWSRRFAERFTGDIRFARAENGRDFSAPRTVHRDQRLTGHSFVRQHLDRNGRLWLVWIDGRERLDNPAYQGSALYASHSDDGGRQFVAEYKLVDHSCQCCRLALAERADGSLLLFWRQLFEQGQRDHALLPLGRERPGELRRATFDGWQVDACPHHGPALAEDSQGRLHALWFSPHGEQGPLFYGQLADGQVLGQRSLGGPRAGHGAVASLGQRVVLLWKEFDGQRTQLLAEISEDGGEHFRRVPLASSQGPSDHPRLLRVGNQLLPVWHSTDHGLKGYPLP</sequence>